<comment type="caution">
    <text evidence="5">The sequence shown here is derived from an EMBL/GenBank/DDBJ whole genome shotgun (WGS) entry which is preliminary data.</text>
</comment>
<feature type="compositionally biased region" description="Acidic residues" evidence="3">
    <location>
        <begin position="574"/>
        <end position="602"/>
    </location>
</feature>
<keyword evidence="6" id="KW-1185">Reference proteome</keyword>
<evidence type="ECO:0000259" key="4">
    <source>
        <dbReference type="PROSITE" id="PS50827"/>
    </source>
</evidence>
<dbReference type="EMBL" id="JALLPB020000086">
    <property type="protein sequence ID" value="KAL3821722.1"/>
    <property type="molecule type" value="Genomic_DNA"/>
</dbReference>
<keyword evidence="2" id="KW-0539">Nucleus</keyword>
<sequence>MDSMADEAAETAEKEARRKKHRKRMNKILFRAWNLPDADPFQVTSHPSDIEVRDLTEVGKKMDKGVYEHGRSGWETFAKDMGLVYNWHINRKGKHVSIATNHLEEVVGYFAKIDPILGDLVVQSKPADTAERTSKKPNSSSDTKRKINSDELPAASPKKKANGVTNGSMTLSQREKRSLELLASYLEERGGERKQCEIFTCKVTQRTGGRFESIFFSAENKRFKSMADVARFLNLVKAPVKSQGVGINSSSRPKKVTDKRKLKRELDKLLKLKAKGAKALDDHNSENLVDHFPAGDGLMWEDGSRLSKAYKAGMVMPRSDIESFPGIPTHCIPDMLMVWDFLCTFCRTLSLEPIDLDDFASALSYRPMTELNCSNRVDDQQQLLPQSNIPIYLSECHIALLRLLVKDQTSDLWWWSVLETPEMVEQEDEYTSTRYKKRRATPAVVKIDMEALLSVEEDRSVTRKWLQALEDVRTRKPDVSGPIKSAVRSAIAVTTNQYVKVYLKKAMRSWTTKSAGLVKRAVVWLVDRIREARPDLWGRIVSHDEITEQKKLVASEAALEMDSIIEDADVDGVSDMNLDVDSDEESDFDEDEGSDNEDEYADQTDAPMSPSKKACSVTLNQNDETTTVTSFVPMKPVPSVTDLLLPPGKPVLQSDLIHSLTWPPLIGATSCRIFHWYKRRRNEVDDSMREFRQLQPMTVAERRRREMVASLRILSECGDPLDGNINHVESAIKHLCDGNEYLDLNPVQRLCILRILIEAAYDTHIVHSSIEDNFIARINAVKALDAEERRAKKAARDELAVIETAARERLAAEAKEAFIDKKRQELIEDIKDTQEYSVEFIESLNDDDIIDLDDDTRAEYEALPSPDSFNKSEVNAVVKIIQEETALGAEKLTILTLRDIEKKDESYLKSLQDELESLGRPDSRETSAKIDRVRQKIIKFTDQIQTLSEDRRSTIESLKDAIEDGTVKTLRNALKEAKLARLSGDDDENGGIWALDLIRDASLELKKLRAASVSLKAQKDLVAKRNKCFIRTEPLGRDRYQSSFIHFDYDKRSRIWSERDYILCDKDIGPSNDAVLFRSTQSASIGAPENFDDFVNPDDSDEPCRKSFLFFTRQEFHHTGELASLARHHWSCYTTDRSLRLLVKNLDGKCASEQALKEVLKETLENLALVAADAGSDAKHSNAISREDKGPYVVAPSAKEDFLSTGDEDAFFQEKQRSSNVDAEILQGIPSAIGRRVRLRKIPDPDRAPDDAEYWMATITGWKMENAHHCTSSHGVNIAESQSSIPIWRLGLDDGGELHLSASEVVEGIVRAIKWSTEYPGYVEHDAPFLSYRNNLGRFCGRAVEAPSSFTPQALAKQLIKKEQELYMPLKNRTYDNNWGGKAGARQAWVSSLKECGHMFDAVRDGLLTLENAFFELTGGFGAVEEKKDDNPTSQASANPLLRKDLLYNDNSRFDIELESLGHDVKGLWNSYDSRDIQRDLSKTVGILALGLDLICRNAQAYIDRTKSSVVQPTVTENTSLAYVGRRRAAMQPGGYTDFF</sequence>
<comment type="subcellular location">
    <subcellularLocation>
        <location evidence="1">Nucleus</location>
    </subcellularLocation>
</comment>
<name>A0ABD3SBK3_9STRA</name>
<dbReference type="Pfam" id="PF02791">
    <property type="entry name" value="DDT"/>
    <property type="match status" value="1"/>
</dbReference>
<evidence type="ECO:0000256" key="2">
    <source>
        <dbReference type="ARBA" id="ARBA00023242"/>
    </source>
</evidence>
<dbReference type="Pfam" id="PF15613">
    <property type="entry name" value="WSD"/>
    <property type="match status" value="1"/>
</dbReference>
<feature type="region of interest" description="Disordered" evidence="3">
    <location>
        <begin position="574"/>
        <end position="614"/>
    </location>
</feature>
<feature type="region of interest" description="Disordered" evidence="3">
    <location>
        <begin position="1"/>
        <end position="22"/>
    </location>
</feature>
<evidence type="ECO:0000256" key="3">
    <source>
        <dbReference type="SAM" id="MobiDB-lite"/>
    </source>
</evidence>
<dbReference type="PANTHER" id="PTHR15546">
    <property type="entry name" value="BROMODOMAIN ADJACENT TO ZINC FINGER DOMAIN, 2A"/>
    <property type="match status" value="1"/>
</dbReference>
<evidence type="ECO:0000313" key="6">
    <source>
        <dbReference type="Proteomes" id="UP001530377"/>
    </source>
</evidence>
<protein>
    <recommendedName>
        <fullName evidence="4">DDT domain-containing protein</fullName>
    </recommendedName>
</protein>
<dbReference type="GO" id="GO:0005634">
    <property type="term" value="C:nucleus"/>
    <property type="evidence" value="ECO:0007669"/>
    <property type="project" value="UniProtKB-SubCell"/>
</dbReference>
<reference evidence="5 6" key="1">
    <citation type="submission" date="2024-10" db="EMBL/GenBank/DDBJ databases">
        <title>Updated reference genomes for cyclostephanoid diatoms.</title>
        <authorList>
            <person name="Roberts W.R."/>
            <person name="Alverson A.J."/>
        </authorList>
    </citation>
    <scope>NUCLEOTIDE SEQUENCE [LARGE SCALE GENOMIC DNA]</scope>
    <source>
        <strain evidence="5 6">AJA228-03</strain>
    </source>
</reference>
<evidence type="ECO:0000256" key="1">
    <source>
        <dbReference type="ARBA" id="ARBA00004123"/>
    </source>
</evidence>
<dbReference type="PANTHER" id="PTHR15546:SF2">
    <property type="entry name" value="DDT DOMAIN-CONTAINING PROTEIN DDB_G0282237"/>
    <property type="match status" value="1"/>
</dbReference>
<dbReference type="Proteomes" id="UP001530377">
    <property type="component" value="Unassembled WGS sequence"/>
</dbReference>
<proteinExistence type="predicted"/>
<dbReference type="PROSITE" id="PS50827">
    <property type="entry name" value="DDT"/>
    <property type="match status" value="1"/>
</dbReference>
<dbReference type="InterPro" id="IPR028941">
    <property type="entry name" value="WHIM2_dom"/>
</dbReference>
<feature type="region of interest" description="Disordered" evidence="3">
    <location>
        <begin position="125"/>
        <end position="170"/>
    </location>
</feature>
<evidence type="ECO:0000313" key="5">
    <source>
        <dbReference type="EMBL" id="KAL3821722.1"/>
    </source>
</evidence>
<dbReference type="InterPro" id="IPR018501">
    <property type="entry name" value="DDT_dom"/>
</dbReference>
<feature type="domain" description="DDT" evidence="4">
    <location>
        <begin position="329"/>
        <end position="410"/>
    </location>
</feature>
<organism evidence="5 6">
    <name type="scientific">Cyclostephanos tholiformis</name>
    <dbReference type="NCBI Taxonomy" id="382380"/>
    <lineage>
        <taxon>Eukaryota</taxon>
        <taxon>Sar</taxon>
        <taxon>Stramenopiles</taxon>
        <taxon>Ochrophyta</taxon>
        <taxon>Bacillariophyta</taxon>
        <taxon>Coscinodiscophyceae</taxon>
        <taxon>Thalassiosirophycidae</taxon>
        <taxon>Stephanodiscales</taxon>
        <taxon>Stephanodiscaceae</taxon>
        <taxon>Cyclostephanos</taxon>
    </lineage>
</organism>
<dbReference type="InterPro" id="IPR053271">
    <property type="entry name" value="DDT_domain"/>
</dbReference>
<accession>A0ABD3SBK3</accession>
<feature type="compositionally biased region" description="Acidic residues" evidence="3">
    <location>
        <begin position="1"/>
        <end position="10"/>
    </location>
</feature>
<gene>
    <name evidence="5" type="ORF">ACHAXA_008458</name>
</gene>